<dbReference type="EMBL" id="NKQK01000023">
    <property type="protein sequence ID" value="PSR94936.1"/>
    <property type="molecule type" value="Genomic_DNA"/>
</dbReference>
<evidence type="ECO:0000256" key="4">
    <source>
        <dbReference type="ARBA" id="ARBA00023163"/>
    </source>
</evidence>
<accession>A0A2R6PPF4</accession>
<dbReference type="InterPro" id="IPR044800">
    <property type="entry name" value="LEC2-like"/>
</dbReference>
<keyword evidence="3" id="KW-0238">DNA-binding</keyword>
<dbReference type="Pfam" id="PF02362">
    <property type="entry name" value="B3"/>
    <property type="match status" value="1"/>
</dbReference>
<dbReference type="OrthoDB" id="1634853at2759"/>
<gene>
    <name evidence="8" type="ORF">CEY00_Acc25691</name>
</gene>
<evidence type="ECO:0000313" key="9">
    <source>
        <dbReference type="Proteomes" id="UP000241394"/>
    </source>
</evidence>
<keyword evidence="9" id="KW-1185">Reference proteome</keyword>
<feature type="region of interest" description="Disordered" evidence="6">
    <location>
        <begin position="180"/>
        <end position="218"/>
    </location>
</feature>
<sequence>MDHARHTLLRRRRLHVHRLWPEFIKFHNLKASDKIRFYDPVPRLHTHHYLIAFVKGEENVAQMPEFRKDNFLFQIEMSPGDVGYSNLFISSNDVRNHFPEIDIAPLDRMTEIIKFTDAQNKDWYMDISRYNSDFYMIIEGWDGFVTERNVKAKDLINFYAPVQPSHEQHFLIECVRNGDENNLTEPGSTKNEGDEGKQSDRGGPSHRGSNKDKEIAIG</sequence>
<evidence type="ECO:0000259" key="7">
    <source>
        <dbReference type="PROSITE" id="PS50863"/>
    </source>
</evidence>
<evidence type="ECO:0000256" key="1">
    <source>
        <dbReference type="ARBA" id="ARBA00004123"/>
    </source>
</evidence>
<dbReference type="Proteomes" id="UP000241394">
    <property type="component" value="Chromosome LG23"/>
</dbReference>
<dbReference type="SMART" id="SM01019">
    <property type="entry name" value="B3"/>
    <property type="match status" value="1"/>
</dbReference>
<feature type="domain" description="TF-B3" evidence="7">
    <location>
        <begin position="113"/>
        <end position="178"/>
    </location>
</feature>
<comment type="subcellular location">
    <subcellularLocation>
        <location evidence="1">Nucleus</location>
    </subcellularLocation>
</comment>
<dbReference type="InterPro" id="IPR015300">
    <property type="entry name" value="DNA-bd_pseudobarrel_sf"/>
</dbReference>
<dbReference type="InterPro" id="IPR003340">
    <property type="entry name" value="B3_DNA-bd"/>
</dbReference>
<dbReference type="Gene3D" id="2.40.330.10">
    <property type="entry name" value="DNA-binding pseudobarrel domain"/>
    <property type="match status" value="1"/>
</dbReference>
<feature type="compositionally biased region" description="Basic and acidic residues" evidence="6">
    <location>
        <begin position="191"/>
        <end position="200"/>
    </location>
</feature>
<feature type="compositionally biased region" description="Basic and acidic residues" evidence="6">
    <location>
        <begin position="209"/>
        <end position="218"/>
    </location>
</feature>
<dbReference type="Gramene" id="PSR94936">
    <property type="protein sequence ID" value="PSR94936"/>
    <property type="gene ID" value="CEY00_Acc25691"/>
</dbReference>
<dbReference type="GO" id="GO:0003677">
    <property type="term" value="F:DNA binding"/>
    <property type="evidence" value="ECO:0007669"/>
    <property type="project" value="UniProtKB-KW"/>
</dbReference>
<dbReference type="GO" id="GO:0005634">
    <property type="term" value="C:nucleus"/>
    <property type="evidence" value="ECO:0007669"/>
    <property type="project" value="UniProtKB-SubCell"/>
</dbReference>
<reference evidence="9" key="2">
    <citation type="journal article" date="2018" name="BMC Genomics">
        <title>A manually annotated Actinidia chinensis var. chinensis (kiwifruit) genome highlights the challenges associated with draft genomes and gene prediction in plants.</title>
        <authorList>
            <person name="Pilkington S.M."/>
            <person name="Crowhurst R."/>
            <person name="Hilario E."/>
            <person name="Nardozza S."/>
            <person name="Fraser L."/>
            <person name="Peng Y."/>
            <person name="Gunaseelan K."/>
            <person name="Simpson R."/>
            <person name="Tahir J."/>
            <person name="Deroles S.C."/>
            <person name="Templeton K."/>
            <person name="Luo Z."/>
            <person name="Davy M."/>
            <person name="Cheng C."/>
            <person name="McNeilage M."/>
            <person name="Scaglione D."/>
            <person name="Liu Y."/>
            <person name="Zhang Q."/>
            <person name="Datson P."/>
            <person name="De Silva N."/>
            <person name="Gardiner S.E."/>
            <person name="Bassett H."/>
            <person name="Chagne D."/>
            <person name="McCallum J."/>
            <person name="Dzierzon H."/>
            <person name="Deng C."/>
            <person name="Wang Y.Y."/>
            <person name="Barron L."/>
            <person name="Manako K."/>
            <person name="Bowen J."/>
            <person name="Foster T.M."/>
            <person name="Erridge Z.A."/>
            <person name="Tiffin H."/>
            <person name="Waite C.N."/>
            <person name="Davies K.M."/>
            <person name="Grierson E.P."/>
            <person name="Laing W.A."/>
            <person name="Kirk R."/>
            <person name="Chen X."/>
            <person name="Wood M."/>
            <person name="Montefiori M."/>
            <person name="Brummell D.A."/>
            <person name="Schwinn K.E."/>
            <person name="Catanach A."/>
            <person name="Fullerton C."/>
            <person name="Li D."/>
            <person name="Meiyalaghan S."/>
            <person name="Nieuwenhuizen N."/>
            <person name="Read N."/>
            <person name="Prakash R."/>
            <person name="Hunter D."/>
            <person name="Zhang H."/>
            <person name="McKenzie M."/>
            <person name="Knabel M."/>
            <person name="Harris A."/>
            <person name="Allan A.C."/>
            <person name="Gleave A."/>
            <person name="Chen A."/>
            <person name="Janssen B.J."/>
            <person name="Plunkett B."/>
            <person name="Ampomah-Dwamena C."/>
            <person name="Voogd C."/>
            <person name="Leif D."/>
            <person name="Lafferty D."/>
            <person name="Souleyre E.J.F."/>
            <person name="Varkonyi-Gasic E."/>
            <person name="Gambi F."/>
            <person name="Hanley J."/>
            <person name="Yao J.L."/>
            <person name="Cheung J."/>
            <person name="David K.M."/>
            <person name="Warren B."/>
            <person name="Marsh K."/>
            <person name="Snowden K.C."/>
            <person name="Lin-Wang K."/>
            <person name="Brian L."/>
            <person name="Martinez-Sanchez M."/>
            <person name="Wang M."/>
            <person name="Ileperuma N."/>
            <person name="Macnee N."/>
            <person name="Campin R."/>
            <person name="McAtee P."/>
            <person name="Drummond R.S.M."/>
            <person name="Espley R.V."/>
            <person name="Ireland H.S."/>
            <person name="Wu R."/>
            <person name="Atkinson R.G."/>
            <person name="Karunairetnam S."/>
            <person name="Bulley S."/>
            <person name="Chunkath S."/>
            <person name="Hanley Z."/>
            <person name="Storey R."/>
            <person name="Thrimawithana A.H."/>
            <person name="Thomson S."/>
            <person name="David C."/>
            <person name="Testolin R."/>
            <person name="Huang H."/>
            <person name="Hellens R.P."/>
            <person name="Schaffer R.J."/>
        </authorList>
    </citation>
    <scope>NUCLEOTIDE SEQUENCE [LARGE SCALE GENOMIC DNA]</scope>
    <source>
        <strain evidence="9">cv. Red5</strain>
    </source>
</reference>
<evidence type="ECO:0000256" key="2">
    <source>
        <dbReference type="ARBA" id="ARBA00023015"/>
    </source>
</evidence>
<dbReference type="STRING" id="1590841.A0A2R6PPF4"/>
<dbReference type="CDD" id="cd10017">
    <property type="entry name" value="B3_DNA"/>
    <property type="match status" value="1"/>
</dbReference>
<name>A0A2R6PPF4_ACTCC</name>
<keyword evidence="4" id="KW-0804">Transcription</keyword>
<keyword evidence="5" id="KW-0539">Nucleus</keyword>
<evidence type="ECO:0000256" key="5">
    <source>
        <dbReference type="ARBA" id="ARBA00023242"/>
    </source>
</evidence>
<proteinExistence type="predicted"/>
<comment type="caution">
    <text evidence="8">The sequence shown here is derived from an EMBL/GenBank/DDBJ whole genome shotgun (WGS) entry which is preliminary data.</text>
</comment>
<reference evidence="8 9" key="1">
    <citation type="submission" date="2017-07" db="EMBL/GenBank/DDBJ databases">
        <title>An improved, manually edited Actinidia chinensis var. chinensis (kiwifruit) genome highlights the challenges associated with draft genomes and gene prediction in plants.</title>
        <authorList>
            <person name="Pilkington S."/>
            <person name="Crowhurst R."/>
            <person name="Hilario E."/>
            <person name="Nardozza S."/>
            <person name="Fraser L."/>
            <person name="Peng Y."/>
            <person name="Gunaseelan K."/>
            <person name="Simpson R."/>
            <person name="Tahir J."/>
            <person name="Deroles S."/>
            <person name="Templeton K."/>
            <person name="Luo Z."/>
            <person name="Davy M."/>
            <person name="Cheng C."/>
            <person name="Mcneilage M."/>
            <person name="Scaglione D."/>
            <person name="Liu Y."/>
            <person name="Zhang Q."/>
            <person name="Datson P."/>
            <person name="De Silva N."/>
            <person name="Gardiner S."/>
            <person name="Bassett H."/>
            <person name="Chagne D."/>
            <person name="Mccallum J."/>
            <person name="Dzierzon H."/>
            <person name="Deng C."/>
            <person name="Wang Y.-Y."/>
            <person name="Barron N."/>
            <person name="Manako K."/>
            <person name="Bowen J."/>
            <person name="Foster T."/>
            <person name="Erridge Z."/>
            <person name="Tiffin H."/>
            <person name="Waite C."/>
            <person name="Davies K."/>
            <person name="Grierson E."/>
            <person name="Laing W."/>
            <person name="Kirk R."/>
            <person name="Chen X."/>
            <person name="Wood M."/>
            <person name="Montefiori M."/>
            <person name="Brummell D."/>
            <person name="Schwinn K."/>
            <person name="Catanach A."/>
            <person name="Fullerton C."/>
            <person name="Li D."/>
            <person name="Meiyalaghan S."/>
            <person name="Nieuwenhuizen N."/>
            <person name="Read N."/>
            <person name="Prakash R."/>
            <person name="Hunter D."/>
            <person name="Zhang H."/>
            <person name="Mckenzie M."/>
            <person name="Knabel M."/>
            <person name="Harris A."/>
            <person name="Allan A."/>
            <person name="Chen A."/>
            <person name="Janssen B."/>
            <person name="Plunkett B."/>
            <person name="Dwamena C."/>
            <person name="Voogd C."/>
            <person name="Leif D."/>
            <person name="Lafferty D."/>
            <person name="Souleyre E."/>
            <person name="Varkonyi-Gasic E."/>
            <person name="Gambi F."/>
            <person name="Hanley J."/>
            <person name="Yao J.-L."/>
            <person name="Cheung J."/>
            <person name="David K."/>
            <person name="Warren B."/>
            <person name="Marsh K."/>
            <person name="Snowden K."/>
            <person name="Lin-Wang K."/>
            <person name="Brian L."/>
            <person name="Martinez-Sanchez M."/>
            <person name="Wang M."/>
            <person name="Ileperuma N."/>
            <person name="Macnee N."/>
            <person name="Campin R."/>
            <person name="Mcatee P."/>
            <person name="Drummond R."/>
            <person name="Espley R."/>
            <person name="Ireland H."/>
            <person name="Wu R."/>
            <person name="Atkinson R."/>
            <person name="Karunairetnam S."/>
            <person name="Bulley S."/>
            <person name="Chunkath S."/>
            <person name="Hanley Z."/>
            <person name="Storey R."/>
            <person name="Thrimawithana A."/>
            <person name="Thomson S."/>
            <person name="David C."/>
            <person name="Testolin R."/>
        </authorList>
    </citation>
    <scope>NUCLEOTIDE SEQUENCE [LARGE SCALE GENOMIC DNA]</scope>
    <source>
        <strain evidence="9">cv. Red5</strain>
        <tissue evidence="8">Young leaf</tissue>
    </source>
</reference>
<dbReference type="SUPFAM" id="SSF101936">
    <property type="entry name" value="DNA-binding pseudobarrel domain"/>
    <property type="match status" value="1"/>
</dbReference>
<evidence type="ECO:0000313" key="8">
    <source>
        <dbReference type="EMBL" id="PSR94936.1"/>
    </source>
</evidence>
<dbReference type="PANTHER" id="PTHR31140">
    <property type="entry name" value="B3 DOMAIN-CONTAINING TRANSCRIPTION FACTOR ABI3"/>
    <property type="match status" value="1"/>
</dbReference>
<dbReference type="PROSITE" id="PS50863">
    <property type="entry name" value="B3"/>
    <property type="match status" value="1"/>
</dbReference>
<dbReference type="GO" id="GO:0003700">
    <property type="term" value="F:DNA-binding transcription factor activity"/>
    <property type="evidence" value="ECO:0007669"/>
    <property type="project" value="InterPro"/>
</dbReference>
<organism evidence="8 9">
    <name type="scientific">Actinidia chinensis var. chinensis</name>
    <name type="common">Chinese soft-hair kiwi</name>
    <dbReference type="NCBI Taxonomy" id="1590841"/>
    <lineage>
        <taxon>Eukaryota</taxon>
        <taxon>Viridiplantae</taxon>
        <taxon>Streptophyta</taxon>
        <taxon>Embryophyta</taxon>
        <taxon>Tracheophyta</taxon>
        <taxon>Spermatophyta</taxon>
        <taxon>Magnoliopsida</taxon>
        <taxon>eudicotyledons</taxon>
        <taxon>Gunneridae</taxon>
        <taxon>Pentapetalae</taxon>
        <taxon>asterids</taxon>
        <taxon>Ericales</taxon>
        <taxon>Actinidiaceae</taxon>
        <taxon>Actinidia</taxon>
    </lineage>
</organism>
<dbReference type="InParanoid" id="A0A2R6PPF4"/>
<keyword evidence="2" id="KW-0805">Transcription regulation</keyword>
<feature type="compositionally biased region" description="Polar residues" evidence="6">
    <location>
        <begin position="180"/>
        <end position="190"/>
    </location>
</feature>
<evidence type="ECO:0000256" key="3">
    <source>
        <dbReference type="ARBA" id="ARBA00023125"/>
    </source>
</evidence>
<evidence type="ECO:0000256" key="6">
    <source>
        <dbReference type="SAM" id="MobiDB-lite"/>
    </source>
</evidence>
<protein>
    <submittedName>
        <fullName evidence="8">AP2/ERF and B3 domain-containing transcription repressor like</fullName>
    </submittedName>
</protein>
<dbReference type="AlphaFoldDB" id="A0A2R6PPF4"/>
<dbReference type="PANTHER" id="PTHR31140:SF1">
    <property type="entry name" value="AP2_ERF AND B3 DOMAIN-CONTAINING TRANSCRIPTION REPRESSOR RAV2"/>
    <property type="match status" value="1"/>
</dbReference>